<dbReference type="InterPro" id="IPR036465">
    <property type="entry name" value="vWFA_dom_sf"/>
</dbReference>
<reference evidence="4 5" key="1">
    <citation type="journal article" date="2010" name="Proc. Natl. Acad. Sci. U.S.A.">
        <title>Insights into evolution of multicellular fungi from the assembled chromosomes of the mushroom Coprinopsis cinerea (Coprinus cinereus).</title>
        <authorList>
            <person name="Stajich J.E."/>
            <person name="Wilke S.K."/>
            <person name="Ahren D."/>
            <person name="Au C.H."/>
            <person name="Birren B.W."/>
            <person name="Borodovsky M."/>
            <person name="Burns C."/>
            <person name="Canback B."/>
            <person name="Casselton L.A."/>
            <person name="Cheng C.K."/>
            <person name="Deng J."/>
            <person name="Dietrich F.S."/>
            <person name="Fargo D.C."/>
            <person name="Farman M.L."/>
            <person name="Gathman A.C."/>
            <person name="Goldberg J."/>
            <person name="Guigo R."/>
            <person name="Hoegger P.J."/>
            <person name="Hooker J.B."/>
            <person name="Huggins A."/>
            <person name="James T.Y."/>
            <person name="Kamada T."/>
            <person name="Kilaru S."/>
            <person name="Kodira C."/>
            <person name="Kues U."/>
            <person name="Kupfer D."/>
            <person name="Kwan H.S."/>
            <person name="Lomsadze A."/>
            <person name="Li W."/>
            <person name="Lilly W.W."/>
            <person name="Ma L.J."/>
            <person name="Mackey A.J."/>
            <person name="Manning G."/>
            <person name="Martin F."/>
            <person name="Muraguchi H."/>
            <person name="Natvig D.O."/>
            <person name="Palmerini H."/>
            <person name="Ramesh M.A."/>
            <person name="Rehmeyer C.J."/>
            <person name="Roe B.A."/>
            <person name="Shenoy N."/>
            <person name="Stanke M."/>
            <person name="Ter-Hovhannisyan V."/>
            <person name="Tunlid A."/>
            <person name="Velagapudi R."/>
            <person name="Vision T.J."/>
            <person name="Zeng Q."/>
            <person name="Zolan M.E."/>
            <person name="Pukkila P.J."/>
        </authorList>
    </citation>
    <scope>NUCLEOTIDE SEQUENCE [LARGE SCALE GENOMIC DNA]</scope>
    <source>
        <strain evidence="5">Okayama-7 / 130 / ATCC MYA-4618 / FGSC 9003</strain>
    </source>
</reference>
<dbReference type="Proteomes" id="UP000001861">
    <property type="component" value="Unassembled WGS sequence"/>
</dbReference>
<dbReference type="InterPro" id="IPR058580">
    <property type="entry name" value="DUF2828"/>
</dbReference>
<dbReference type="InterPro" id="IPR056690">
    <property type="entry name" value="DUF7788"/>
</dbReference>
<dbReference type="InParanoid" id="D6RLI1"/>
<dbReference type="SUPFAM" id="SSF53300">
    <property type="entry name" value="vWA-like"/>
    <property type="match status" value="1"/>
</dbReference>
<dbReference type="OMA" id="HGVSHGY"/>
<organism evidence="4 5">
    <name type="scientific">Coprinopsis cinerea (strain Okayama-7 / 130 / ATCC MYA-4618 / FGSC 9003)</name>
    <name type="common">Inky cap fungus</name>
    <name type="synonym">Hormographiella aspergillata</name>
    <dbReference type="NCBI Taxonomy" id="240176"/>
    <lineage>
        <taxon>Eukaryota</taxon>
        <taxon>Fungi</taxon>
        <taxon>Dikarya</taxon>
        <taxon>Basidiomycota</taxon>
        <taxon>Agaricomycotina</taxon>
        <taxon>Agaricomycetes</taxon>
        <taxon>Agaricomycetidae</taxon>
        <taxon>Agaricales</taxon>
        <taxon>Agaricineae</taxon>
        <taxon>Psathyrellaceae</taxon>
        <taxon>Coprinopsis</taxon>
    </lineage>
</organism>
<dbReference type="PANTHER" id="PTHR31373:SF27">
    <property type="entry name" value="TROVE DOMAIN-CONTAINING PROTEIN"/>
    <property type="match status" value="1"/>
</dbReference>
<evidence type="ECO:0000313" key="4">
    <source>
        <dbReference type="EMBL" id="EFI28073.1"/>
    </source>
</evidence>
<dbReference type="Pfam" id="PF25043">
    <property type="entry name" value="DUF7788"/>
    <property type="match status" value="1"/>
</dbReference>
<evidence type="ECO:0008006" key="6">
    <source>
        <dbReference type="Google" id="ProtNLM"/>
    </source>
</evidence>
<dbReference type="InterPro" id="IPR011205">
    <property type="entry name" value="UCP015417_vWA"/>
</dbReference>
<dbReference type="EMBL" id="AACS02000003">
    <property type="protein sequence ID" value="EFI28073.1"/>
    <property type="molecule type" value="Genomic_DNA"/>
</dbReference>
<dbReference type="Pfam" id="PF11443">
    <property type="entry name" value="DUF2828"/>
    <property type="match status" value="1"/>
</dbReference>
<gene>
    <name evidence="4" type="ORF">CC1G_14099</name>
</gene>
<dbReference type="VEuPathDB" id="FungiDB:CC1G_14099"/>
<accession>D6RLI1</accession>
<dbReference type="Gene3D" id="3.40.50.410">
    <property type="entry name" value="von Willebrand factor, type A domain"/>
    <property type="match status" value="1"/>
</dbReference>
<name>D6RLI1_COPC7</name>
<evidence type="ECO:0000313" key="5">
    <source>
        <dbReference type="Proteomes" id="UP000001861"/>
    </source>
</evidence>
<dbReference type="OrthoDB" id="1149618at2759"/>
<sequence>MWSFIRAQRVLPGALPKTLRLYQPQRHRTMATTLPATSSTSQNVVLPDIPELFNENFLDVLLPSQGEIRMETDSESPTIVETPKNALMEALKGTTNQTLTANLAPALRSTLSSTLDAFNQVDAHARGETIKDHLSKAWAEDPQLTLRIIWCLRSIPDGKGSKEGFYRAYAWLLDNHPRTAIVNLRLLVEPVSLKKKTNTSISHGYWKDLLNIVAIAACGDLSPDVIHPGFLYPPRQHWSYKRKKEQKTGTPEERIAAHLAKNVEKKEEAKVKRAEKLAQSHERLTARLADPKFRALYIAVARLFSSRLEQDMDILTKVASLPKGKSPVPLLKTMSLAGKWAPTPALAHDKVTNMSSAIALLLSRSQLSSHFPKALSDPSLPPRDKFLILRSFYQRWVLRPLREAIQCPEPLMSSNRWNEIRYTRVPSIAMKNNTEHFFRHDPDRFQEYLISVEKGKKSISGATLMPHELTSAIYHNGLLLRSDGSDSKPAKYPALQEFKKSLAETELRVAEAQWKTLIETLKANGKLDNCLAVCDVSGSMGSLHSKVSRTNPAPIHVAVALSLVLASLAKPPFNGGFITFSQNPQFVQLDLENKSLCETILEMERADWGMNTDLNAVFLRLLLPLAKKNNLKQEDMVKRLFIFSDMQFDEAGSQGYGNVMTAANWETNYDAIAKAYEEAGYEVPQIVYWDLNASGQKTVEVTAERKGVAMMNGFSPALLKVFMGEENDDEDAEDWEKVGKEGQEKEKEDEFNPLNVMKKALMRKSFEGLVVVD</sequence>
<dbReference type="PANTHER" id="PTHR31373">
    <property type="entry name" value="OS06G0652100 PROTEIN"/>
    <property type="match status" value="1"/>
</dbReference>
<dbReference type="HOGENOM" id="CLU_011744_0_0_1"/>
<dbReference type="AlphaFoldDB" id="D6RLI1"/>
<evidence type="ECO:0000259" key="2">
    <source>
        <dbReference type="Pfam" id="PF11443"/>
    </source>
</evidence>
<evidence type="ECO:0000256" key="1">
    <source>
        <dbReference type="SAM" id="MobiDB-lite"/>
    </source>
</evidence>
<feature type="region of interest" description="Disordered" evidence="1">
    <location>
        <begin position="730"/>
        <end position="749"/>
    </location>
</feature>
<dbReference type="GeneID" id="9378831"/>
<dbReference type="eggNOG" id="ENOG502QT1I">
    <property type="taxonomic scope" value="Eukaryota"/>
</dbReference>
<keyword evidence="5" id="KW-1185">Reference proteome</keyword>
<dbReference type="PIRSF" id="PIRSF015417">
    <property type="entry name" value="T31B5_30_vWA"/>
    <property type="match status" value="1"/>
</dbReference>
<comment type="caution">
    <text evidence="4">The sequence shown here is derived from an EMBL/GenBank/DDBJ whole genome shotgun (WGS) entry which is preliminary data.</text>
</comment>
<feature type="domain" description="DUF2828" evidence="2">
    <location>
        <begin position="100"/>
        <end position="527"/>
    </location>
</feature>
<proteinExistence type="predicted"/>
<feature type="compositionally biased region" description="Basic and acidic residues" evidence="1">
    <location>
        <begin position="735"/>
        <end position="749"/>
    </location>
</feature>
<feature type="domain" description="DUF7788" evidence="3">
    <location>
        <begin position="529"/>
        <end position="760"/>
    </location>
</feature>
<protein>
    <recommendedName>
        <fullName evidence="6">TROVE domain-containing protein</fullName>
    </recommendedName>
</protein>
<evidence type="ECO:0000259" key="3">
    <source>
        <dbReference type="Pfam" id="PF25043"/>
    </source>
</evidence>
<dbReference type="RefSeq" id="XP_002911567.1">
    <property type="nucleotide sequence ID" value="XM_002911521.1"/>
</dbReference>
<dbReference type="KEGG" id="cci:CC1G_14099"/>